<comment type="caution">
    <text evidence="2">The sequence shown here is derived from an EMBL/GenBank/DDBJ whole genome shotgun (WGS) entry which is preliminary data.</text>
</comment>
<dbReference type="EMBL" id="VBZC01000017">
    <property type="protein sequence ID" value="TLS44860.1"/>
    <property type="molecule type" value="Genomic_DNA"/>
</dbReference>
<evidence type="ECO:0000256" key="1">
    <source>
        <dbReference type="SAM" id="MobiDB-lite"/>
    </source>
</evidence>
<evidence type="ECO:0000313" key="2">
    <source>
        <dbReference type="EMBL" id="TLS44860.1"/>
    </source>
</evidence>
<organism evidence="2 3">
    <name type="scientific">Streptomyces montanus</name>
    <dbReference type="NCBI Taxonomy" id="2580423"/>
    <lineage>
        <taxon>Bacteria</taxon>
        <taxon>Bacillati</taxon>
        <taxon>Actinomycetota</taxon>
        <taxon>Actinomycetes</taxon>
        <taxon>Kitasatosporales</taxon>
        <taxon>Streptomycetaceae</taxon>
        <taxon>Streptomyces</taxon>
    </lineage>
</organism>
<evidence type="ECO:0000313" key="3">
    <source>
        <dbReference type="Proteomes" id="UP000305906"/>
    </source>
</evidence>
<sequence length="84" mass="9751">MRDHKADTWSNDRLSLALRLELGLNVCRVIDNATRRSFAEAEAERYEKAEDRADRFAEYGANATSTPRRSRSARRPARRLEPRC</sequence>
<proteinExistence type="predicted"/>
<dbReference type="RefSeq" id="WP_138046019.1">
    <property type="nucleotide sequence ID" value="NZ_VBZC01000017.1"/>
</dbReference>
<dbReference type="AlphaFoldDB" id="A0A5R9FSL3"/>
<feature type="compositionally biased region" description="Basic residues" evidence="1">
    <location>
        <begin position="68"/>
        <end position="77"/>
    </location>
</feature>
<feature type="region of interest" description="Disordered" evidence="1">
    <location>
        <begin position="56"/>
        <end position="84"/>
    </location>
</feature>
<name>A0A5R9FSL3_9ACTN</name>
<protein>
    <submittedName>
        <fullName evidence="2">Uncharacterized protein</fullName>
    </submittedName>
</protein>
<dbReference type="Proteomes" id="UP000305906">
    <property type="component" value="Unassembled WGS sequence"/>
</dbReference>
<keyword evidence="3" id="KW-1185">Reference proteome</keyword>
<accession>A0A5R9FSL3</accession>
<gene>
    <name evidence="2" type="ORF">FE633_17055</name>
</gene>
<reference evidence="2 3" key="1">
    <citation type="submission" date="2019-05" db="EMBL/GenBank/DDBJ databases">
        <title>Streptomyces sp. NEAU-C151, a novel actinomycete isolated from soil.</title>
        <authorList>
            <person name="Han L."/>
            <person name="Jiang H."/>
        </authorList>
    </citation>
    <scope>NUCLEOTIDE SEQUENCE [LARGE SCALE GENOMIC DNA]</scope>
    <source>
        <strain evidence="2 3">NEAU-C151</strain>
    </source>
</reference>